<dbReference type="SUPFAM" id="SSF53335">
    <property type="entry name" value="S-adenosyl-L-methionine-dependent methyltransferases"/>
    <property type="match status" value="1"/>
</dbReference>
<name>A0A6N7VRW4_9ACTO</name>
<evidence type="ECO:0000313" key="9">
    <source>
        <dbReference type="Proteomes" id="UP000470875"/>
    </source>
</evidence>
<dbReference type="Proteomes" id="UP000470875">
    <property type="component" value="Unassembled WGS sequence"/>
</dbReference>
<dbReference type="GO" id="GO:0003677">
    <property type="term" value="F:DNA binding"/>
    <property type="evidence" value="ECO:0007669"/>
    <property type="project" value="InterPro"/>
</dbReference>
<dbReference type="Gene3D" id="3.40.50.150">
    <property type="entry name" value="Vaccinia Virus protein VP39"/>
    <property type="match status" value="1"/>
</dbReference>
<dbReference type="GO" id="GO:0008170">
    <property type="term" value="F:N-methyltransferase activity"/>
    <property type="evidence" value="ECO:0007669"/>
    <property type="project" value="InterPro"/>
</dbReference>
<gene>
    <name evidence="8" type="ORF">FYJ24_07020</name>
</gene>
<dbReference type="InterPro" id="IPR002052">
    <property type="entry name" value="DNA_methylase_N6_adenine_CS"/>
</dbReference>
<evidence type="ECO:0000256" key="5">
    <source>
        <dbReference type="SAM" id="Coils"/>
    </source>
</evidence>
<feature type="compositionally biased region" description="Basic residues" evidence="6">
    <location>
        <begin position="32"/>
        <end position="51"/>
    </location>
</feature>
<keyword evidence="9" id="KW-1185">Reference proteome</keyword>
<keyword evidence="3 8" id="KW-0808">Transferase</keyword>
<comment type="caution">
    <text evidence="8">The sequence shown here is derived from an EMBL/GenBank/DDBJ whole genome shotgun (WGS) entry which is preliminary data.</text>
</comment>
<dbReference type="GO" id="GO:0032259">
    <property type="term" value="P:methylation"/>
    <property type="evidence" value="ECO:0007669"/>
    <property type="project" value="UniProtKB-KW"/>
</dbReference>
<dbReference type="EMBL" id="VULO01000007">
    <property type="protein sequence ID" value="MSS84519.1"/>
    <property type="molecule type" value="Genomic_DNA"/>
</dbReference>
<evidence type="ECO:0000256" key="2">
    <source>
        <dbReference type="ARBA" id="ARBA00022603"/>
    </source>
</evidence>
<dbReference type="Pfam" id="PF01555">
    <property type="entry name" value="N6_N4_Mtase"/>
    <property type="match status" value="1"/>
</dbReference>
<proteinExistence type="inferred from homology"/>
<protein>
    <recommendedName>
        <fullName evidence="4">Methyltransferase</fullName>
        <ecNumber evidence="4">2.1.1.-</ecNumber>
    </recommendedName>
</protein>
<evidence type="ECO:0000256" key="1">
    <source>
        <dbReference type="ARBA" id="ARBA00006594"/>
    </source>
</evidence>
<accession>A0A6N7VRW4</accession>
<reference evidence="8 9" key="1">
    <citation type="submission" date="2019-08" db="EMBL/GenBank/DDBJ databases">
        <title>In-depth cultivation of the pig gut microbiome towards novel bacterial diversity and tailored functional studies.</title>
        <authorList>
            <person name="Wylensek D."/>
            <person name="Hitch T.C.A."/>
            <person name="Clavel T."/>
        </authorList>
    </citation>
    <scope>NUCLEOTIDE SEQUENCE [LARGE SCALE GENOMIC DNA]</scope>
    <source>
        <strain evidence="8 9">WB03_NA08</strain>
    </source>
</reference>
<dbReference type="PRINTS" id="PR00508">
    <property type="entry name" value="S21N4MTFRASE"/>
</dbReference>
<dbReference type="InterPro" id="IPR029063">
    <property type="entry name" value="SAM-dependent_MTases_sf"/>
</dbReference>
<sequence length="416" mass="47894">MACVHAAAHATTEPAAPSQSWGGPREPQILPHHTRTPRRRNPHLPRLRPARTRLDHTPMRKQRGGGSRVSVYYEDDFVRLYHGDCLERPEWWTGADVMVTDPPYFGVKPDAWDNQWGGADEFLAWMGEWLQIAKSALPANASIWIFASPQMSTAVENEVGKWFRVLNNARWVKDVSRLNKIDLSQARSFLSPWEAVIFAEQFADEYGEQAKALHREVFAPLGRYMQTEWERAGWKASQLGKALGYDGALPVRWAEGSSLPTKEAYEAARELLNQDGGEYLRREYEELRREYEELRREYEELRREYEELRREYEELRRPFNIHSRDLSTDIFRFSPVAGYPGKHPCEKPLPLMEHLIRSSSRIENTVIDPFAGSGSTLVAAKRLGRKAIGVELEEKYCEIAARRLSQGVLELWEVGA</sequence>
<evidence type="ECO:0000259" key="7">
    <source>
        <dbReference type="Pfam" id="PF01555"/>
    </source>
</evidence>
<dbReference type="PANTHER" id="PTHR13370:SF3">
    <property type="entry name" value="TRNA (GUANINE(10)-N2)-METHYLTRANSFERASE HOMOLOG"/>
    <property type="match status" value="1"/>
</dbReference>
<comment type="similarity">
    <text evidence="1 4">Belongs to the N(4)/N(6)-methyltransferase family.</text>
</comment>
<evidence type="ECO:0000256" key="3">
    <source>
        <dbReference type="ARBA" id="ARBA00022679"/>
    </source>
</evidence>
<evidence type="ECO:0000256" key="6">
    <source>
        <dbReference type="SAM" id="MobiDB-lite"/>
    </source>
</evidence>
<dbReference type="PROSITE" id="PS00092">
    <property type="entry name" value="N6_MTASE"/>
    <property type="match status" value="1"/>
</dbReference>
<feature type="compositionally biased region" description="Low complexity" evidence="6">
    <location>
        <begin position="1"/>
        <end position="17"/>
    </location>
</feature>
<dbReference type="GO" id="GO:0005737">
    <property type="term" value="C:cytoplasm"/>
    <property type="evidence" value="ECO:0007669"/>
    <property type="project" value="TreeGrafter"/>
</dbReference>
<feature type="region of interest" description="Disordered" evidence="6">
    <location>
        <begin position="1"/>
        <end position="67"/>
    </location>
</feature>
<keyword evidence="2 8" id="KW-0489">Methyltransferase</keyword>
<dbReference type="InterPro" id="IPR001091">
    <property type="entry name" value="RM_Methyltransferase"/>
</dbReference>
<feature type="coiled-coil region" evidence="5">
    <location>
        <begin position="277"/>
        <end position="318"/>
    </location>
</feature>
<dbReference type="PANTHER" id="PTHR13370">
    <property type="entry name" value="RNA METHYLASE-RELATED"/>
    <property type="match status" value="1"/>
</dbReference>
<dbReference type="CDD" id="cd02440">
    <property type="entry name" value="AdoMet_MTases"/>
    <property type="match status" value="1"/>
</dbReference>
<dbReference type="InterPro" id="IPR002941">
    <property type="entry name" value="DNA_methylase_N4/N6"/>
</dbReference>
<feature type="domain" description="DNA methylase N-4/N-6" evidence="7">
    <location>
        <begin position="96"/>
        <end position="401"/>
    </location>
</feature>
<organism evidence="8 9">
    <name type="scientific">Scrofimicrobium canadense</name>
    <dbReference type="NCBI Taxonomy" id="2652290"/>
    <lineage>
        <taxon>Bacteria</taxon>
        <taxon>Bacillati</taxon>
        <taxon>Actinomycetota</taxon>
        <taxon>Actinomycetes</taxon>
        <taxon>Actinomycetales</taxon>
        <taxon>Actinomycetaceae</taxon>
        <taxon>Scrofimicrobium</taxon>
    </lineage>
</organism>
<evidence type="ECO:0000256" key="4">
    <source>
        <dbReference type="RuleBase" id="RU362026"/>
    </source>
</evidence>
<evidence type="ECO:0000313" key="8">
    <source>
        <dbReference type="EMBL" id="MSS84519.1"/>
    </source>
</evidence>
<dbReference type="EC" id="2.1.1.-" evidence="4"/>
<keyword evidence="5" id="KW-0175">Coiled coil</keyword>
<dbReference type="AlphaFoldDB" id="A0A6N7VRW4"/>